<organism evidence="1 2">
    <name type="scientific">Planctomicrobium piriforme</name>
    <dbReference type="NCBI Taxonomy" id="1576369"/>
    <lineage>
        <taxon>Bacteria</taxon>
        <taxon>Pseudomonadati</taxon>
        <taxon>Planctomycetota</taxon>
        <taxon>Planctomycetia</taxon>
        <taxon>Planctomycetales</taxon>
        <taxon>Planctomycetaceae</taxon>
        <taxon>Planctomicrobium</taxon>
    </lineage>
</organism>
<dbReference type="RefSeq" id="WP_175517575.1">
    <property type="nucleotide sequence ID" value="NZ_FOQD01000012.1"/>
</dbReference>
<name>A0A1I3L4P8_9PLAN</name>
<protein>
    <submittedName>
        <fullName evidence="1">Uncharacterized protein</fullName>
    </submittedName>
</protein>
<dbReference type="Proteomes" id="UP000199518">
    <property type="component" value="Unassembled WGS sequence"/>
</dbReference>
<dbReference type="EMBL" id="FOQD01000012">
    <property type="protein sequence ID" value="SFI79425.1"/>
    <property type="molecule type" value="Genomic_DNA"/>
</dbReference>
<gene>
    <name evidence="1" type="ORF">SAMN05421753_112132</name>
</gene>
<accession>A0A1I3L4P8</accession>
<dbReference type="AlphaFoldDB" id="A0A1I3L4P8"/>
<evidence type="ECO:0000313" key="2">
    <source>
        <dbReference type="Proteomes" id="UP000199518"/>
    </source>
</evidence>
<evidence type="ECO:0000313" key="1">
    <source>
        <dbReference type="EMBL" id="SFI79425.1"/>
    </source>
</evidence>
<reference evidence="2" key="1">
    <citation type="submission" date="2016-10" db="EMBL/GenBank/DDBJ databases">
        <authorList>
            <person name="Varghese N."/>
            <person name="Submissions S."/>
        </authorList>
    </citation>
    <scope>NUCLEOTIDE SEQUENCE [LARGE SCALE GENOMIC DNA]</scope>
    <source>
        <strain evidence="2">DSM 26348</strain>
    </source>
</reference>
<proteinExistence type="predicted"/>
<keyword evidence="2" id="KW-1185">Reference proteome</keyword>
<sequence length="51" mass="5175">MGLSTLLAAAVLLTGLVAMTIASTSLILAGSQLLSRGIDWMCGLSELPTGR</sequence>